<keyword evidence="2 4" id="KW-0238">DNA-binding</keyword>
<sequence length="264" mass="27525">MTDPHDPTGAAASAADAPATTDAGVNPPASPAAAAPPVAGVDPPPPSPGEGTRGQLLRAGLDLFGRQGFDGTSIRDIARAAGANVAGIAYHFGGKTGLHRACAELIAATLGGFFALADTASDGPDEALDPDAALARFTAIGGGFARFLLARPEAEAIARFMVREQMDPSPTFTIIYEALIRPRHERMCRLWGRAVGADPASETVILTVSAILGQIMFFRVGRATALRRLAWDTIDADRVERILAVVRTTIDATAAAQRTRSRTS</sequence>
<evidence type="ECO:0000256" key="1">
    <source>
        <dbReference type="ARBA" id="ARBA00023015"/>
    </source>
</evidence>
<accession>A0A4V2KTE1</accession>
<dbReference type="GO" id="GO:0003700">
    <property type="term" value="F:DNA-binding transcription factor activity"/>
    <property type="evidence" value="ECO:0007669"/>
    <property type="project" value="TreeGrafter"/>
</dbReference>
<comment type="caution">
    <text evidence="7">The sequence shown here is derived from an EMBL/GenBank/DDBJ whole genome shotgun (WGS) entry which is preliminary data.</text>
</comment>
<dbReference type="EMBL" id="SJFN01000017">
    <property type="protein sequence ID" value="TBW36928.1"/>
    <property type="molecule type" value="Genomic_DNA"/>
</dbReference>
<reference evidence="7 8" key="1">
    <citation type="submission" date="2019-02" db="EMBL/GenBank/DDBJ databases">
        <title>Siculibacillus lacustris gen. nov., sp. nov., a new rosette-forming bacterium isolated from a freshwater crater lake (Lake St. Ana, Romania).</title>
        <authorList>
            <person name="Felfoldi T."/>
            <person name="Marton Z."/>
            <person name="Szabo A."/>
            <person name="Mentes A."/>
            <person name="Boka K."/>
            <person name="Marialigeti K."/>
            <person name="Mathe I."/>
            <person name="Koncz M."/>
            <person name="Schumann P."/>
            <person name="Toth E."/>
        </authorList>
    </citation>
    <scope>NUCLEOTIDE SEQUENCE [LARGE SCALE GENOMIC DNA]</scope>
    <source>
        <strain evidence="7 8">SA-279</strain>
    </source>
</reference>
<dbReference type="PROSITE" id="PS50977">
    <property type="entry name" value="HTH_TETR_2"/>
    <property type="match status" value="1"/>
</dbReference>
<dbReference type="SUPFAM" id="SSF46689">
    <property type="entry name" value="Homeodomain-like"/>
    <property type="match status" value="1"/>
</dbReference>
<dbReference type="GO" id="GO:0000976">
    <property type="term" value="F:transcription cis-regulatory region binding"/>
    <property type="evidence" value="ECO:0007669"/>
    <property type="project" value="TreeGrafter"/>
</dbReference>
<organism evidence="7 8">
    <name type="scientific">Siculibacillus lacustris</name>
    <dbReference type="NCBI Taxonomy" id="1549641"/>
    <lineage>
        <taxon>Bacteria</taxon>
        <taxon>Pseudomonadati</taxon>
        <taxon>Pseudomonadota</taxon>
        <taxon>Alphaproteobacteria</taxon>
        <taxon>Hyphomicrobiales</taxon>
        <taxon>Ancalomicrobiaceae</taxon>
        <taxon>Siculibacillus</taxon>
    </lineage>
</organism>
<evidence type="ECO:0000313" key="8">
    <source>
        <dbReference type="Proteomes" id="UP000292781"/>
    </source>
</evidence>
<keyword evidence="1" id="KW-0805">Transcription regulation</keyword>
<dbReference type="InterPro" id="IPR015292">
    <property type="entry name" value="Tscrpt_reg_YbiH_C"/>
</dbReference>
<dbReference type="Proteomes" id="UP000292781">
    <property type="component" value="Unassembled WGS sequence"/>
</dbReference>
<evidence type="ECO:0000259" key="6">
    <source>
        <dbReference type="PROSITE" id="PS50977"/>
    </source>
</evidence>
<proteinExistence type="predicted"/>
<dbReference type="RefSeq" id="WP_131309878.1">
    <property type="nucleotide sequence ID" value="NZ_SJFN01000017.1"/>
</dbReference>
<dbReference type="SUPFAM" id="SSF48498">
    <property type="entry name" value="Tetracyclin repressor-like, C-terminal domain"/>
    <property type="match status" value="1"/>
</dbReference>
<feature type="compositionally biased region" description="Low complexity" evidence="5">
    <location>
        <begin position="7"/>
        <end position="41"/>
    </location>
</feature>
<evidence type="ECO:0000313" key="7">
    <source>
        <dbReference type="EMBL" id="TBW36928.1"/>
    </source>
</evidence>
<dbReference type="Gene3D" id="1.10.10.60">
    <property type="entry name" value="Homeodomain-like"/>
    <property type="match status" value="1"/>
</dbReference>
<keyword evidence="3" id="KW-0804">Transcription</keyword>
<dbReference type="InterPro" id="IPR009057">
    <property type="entry name" value="Homeodomain-like_sf"/>
</dbReference>
<keyword evidence="8" id="KW-1185">Reference proteome</keyword>
<feature type="region of interest" description="Disordered" evidence="5">
    <location>
        <begin position="1"/>
        <end position="54"/>
    </location>
</feature>
<evidence type="ECO:0000256" key="2">
    <source>
        <dbReference type="ARBA" id="ARBA00023125"/>
    </source>
</evidence>
<evidence type="ECO:0000256" key="5">
    <source>
        <dbReference type="SAM" id="MobiDB-lite"/>
    </source>
</evidence>
<dbReference type="InterPro" id="IPR001647">
    <property type="entry name" value="HTH_TetR"/>
</dbReference>
<dbReference type="Pfam" id="PF09209">
    <property type="entry name" value="CecR_C"/>
    <property type="match status" value="1"/>
</dbReference>
<dbReference type="PANTHER" id="PTHR30055">
    <property type="entry name" value="HTH-TYPE TRANSCRIPTIONAL REGULATOR RUTR"/>
    <property type="match status" value="1"/>
</dbReference>
<dbReference type="OrthoDB" id="2356263at2"/>
<dbReference type="InterPro" id="IPR050109">
    <property type="entry name" value="HTH-type_TetR-like_transc_reg"/>
</dbReference>
<dbReference type="PANTHER" id="PTHR30055:SF234">
    <property type="entry name" value="HTH-TYPE TRANSCRIPTIONAL REGULATOR BETI"/>
    <property type="match status" value="1"/>
</dbReference>
<feature type="domain" description="HTH tetR-type" evidence="6">
    <location>
        <begin position="50"/>
        <end position="110"/>
    </location>
</feature>
<protein>
    <submittedName>
        <fullName evidence="7">DUF1956 domain-containing protein</fullName>
    </submittedName>
</protein>
<dbReference type="Gene3D" id="1.10.357.10">
    <property type="entry name" value="Tetracycline Repressor, domain 2"/>
    <property type="match status" value="1"/>
</dbReference>
<evidence type="ECO:0000256" key="4">
    <source>
        <dbReference type="PROSITE-ProRule" id="PRU00335"/>
    </source>
</evidence>
<dbReference type="InterPro" id="IPR036271">
    <property type="entry name" value="Tet_transcr_reg_TetR-rel_C_sf"/>
</dbReference>
<gene>
    <name evidence="7" type="ORF">EYW49_12275</name>
</gene>
<feature type="DNA-binding region" description="H-T-H motif" evidence="4">
    <location>
        <begin position="73"/>
        <end position="92"/>
    </location>
</feature>
<dbReference type="Pfam" id="PF00440">
    <property type="entry name" value="TetR_N"/>
    <property type="match status" value="1"/>
</dbReference>
<dbReference type="AlphaFoldDB" id="A0A4V2KTE1"/>
<evidence type="ECO:0000256" key="3">
    <source>
        <dbReference type="ARBA" id="ARBA00023163"/>
    </source>
</evidence>
<name>A0A4V2KTE1_9HYPH</name>